<evidence type="ECO:0000256" key="1">
    <source>
        <dbReference type="ARBA" id="ARBA00007835"/>
    </source>
</evidence>
<dbReference type="EMBL" id="CALNXI010001319">
    <property type="protein sequence ID" value="CAH3164756.1"/>
    <property type="molecule type" value="Genomic_DNA"/>
</dbReference>
<dbReference type="Proteomes" id="UP001159427">
    <property type="component" value="Unassembled WGS sequence"/>
</dbReference>
<evidence type="ECO:0000256" key="2">
    <source>
        <dbReference type="ARBA" id="ARBA00022729"/>
    </source>
</evidence>
<evidence type="ECO:0000256" key="3">
    <source>
        <dbReference type="ARBA" id="ARBA00022801"/>
    </source>
</evidence>
<evidence type="ECO:0000313" key="9">
    <source>
        <dbReference type="Proteomes" id="UP001159427"/>
    </source>
</evidence>
<reference evidence="8 9" key="1">
    <citation type="submission" date="2022-05" db="EMBL/GenBank/DDBJ databases">
        <authorList>
            <consortium name="Genoscope - CEA"/>
            <person name="William W."/>
        </authorList>
    </citation>
    <scope>NUCLEOTIDE SEQUENCE [LARGE SCALE GENOMIC DNA]</scope>
</reference>
<keyword evidence="2" id="KW-0732">Signal</keyword>
<comment type="similarity">
    <text evidence="1 7">Belongs to the phospholipase B-like family.</text>
</comment>
<keyword evidence="6" id="KW-0325">Glycoprotein</keyword>
<gene>
    <name evidence="8" type="ORF">PEVE_00005057</name>
</gene>
<dbReference type="Pfam" id="PF04916">
    <property type="entry name" value="Phospholip_B"/>
    <property type="match status" value="2"/>
</dbReference>
<evidence type="ECO:0000256" key="7">
    <source>
        <dbReference type="RuleBase" id="RU364138"/>
    </source>
</evidence>
<keyword evidence="3 7" id="KW-0378">Hydrolase</keyword>
<sequence>MRSKIKSESNSSSMWKQMGNIVSQYDGLIAGYTDYPATEQALGKFAFQILNGAGDYITLQGVLNPNTLPDWSKMSDSEILTKLGRMGHCSALIKVRPGYEDIFAGHSSWCVRVGSGVQTDAATPSNTQQHVTGCANGRNIGLIMLQTTNSLFNTSLLKYVSTESLLAWHRVRLSNLMARGGKEWAEIYTQYNSGTYNNQYMLLDLKKVQLKKSLLTGALWVVEQIPGLVVSGDQTEILRAGYWPSYNVPFYEQVIYNLSGFPEFVKEHGLMFSYQLAPRAEIFRRDQGKVVDVESMKHILRYNAMFLKNFHEFVACFTVPLLVSFYVADYPNDTYSDNNPYNSICSRGDLLIPSDRSPDGCYDTKVLRTPNARRRERRICCTHAFGVARVVCREAYMNLSSANKTT</sequence>
<evidence type="ECO:0000256" key="6">
    <source>
        <dbReference type="ARBA" id="ARBA00023180"/>
    </source>
</evidence>
<name>A0ABN8QHX1_9CNID</name>
<evidence type="ECO:0000313" key="8">
    <source>
        <dbReference type="EMBL" id="CAH3164756.1"/>
    </source>
</evidence>
<accession>A0ABN8QHX1</accession>
<dbReference type="EC" id="3.1.1.-" evidence="7"/>
<keyword evidence="9" id="KW-1185">Reference proteome</keyword>
<evidence type="ECO:0000256" key="5">
    <source>
        <dbReference type="ARBA" id="ARBA00023098"/>
    </source>
</evidence>
<dbReference type="InterPro" id="IPR007000">
    <property type="entry name" value="PLipase_B-like"/>
</dbReference>
<dbReference type="PANTHER" id="PTHR12370">
    <property type="entry name" value="PHOSPHOLIPASE B-RELATED"/>
    <property type="match status" value="1"/>
</dbReference>
<keyword evidence="5 7" id="KW-0443">Lipid metabolism</keyword>
<protein>
    <recommendedName>
        <fullName evidence="7">Phospholipase B-like</fullName>
        <ecNumber evidence="7">3.1.1.-</ecNumber>
    </recommendedName>
</protein>
<dbReference type="Gene3D" id="3.60.60.30">
    <property type="match status" value="2"/>
</dbReference>
<comment type="caution">
    <text evidence="8">The sequence shown here is derived from an EMBL/GenBank/DDBJ whole genome shotgun (WGS) entry which is preliminary data.</text>
</comment>
<proteinExistence type="inferred from homology"/>
<dbReference type="PANTHER" id="PTHR12370:SF1">
    <property type="entry name" value="PHOSPHOLIPASE B-LIKE 1"/>
    <property type="match status" value="1"/>
</dbReference>
<keyword evidence="4 7" id="KW-0442">Lipid degradation</keyword>
<organism evidence="8 9">
    <name type="scientific">Porites evermanni</name>
    <dbReference type="NCBI Taxonomy" id="104178"/>
    <lineage>
        <taxon>Eukaryota</taxon>
        <taxon>Metazoa</taxon>
        <taxon>Cnidaria</taxon>
        <taxon>Anthozoa</taxon>
        <taxon>Hexacorallia</taxon>
        <taxon>Scleractinia</taxon>
        <taxon>Fungiina</taxon>
        <taxon>Poritidae</taxon>
        <taxon>Porites</taxon>
    </lineage>
</organism>
<comment type="function">
    <text evidence="7">Putative phospholipase.</text>
</comment>
<evidence type="ECO:0000256" key="4">
    <source>
        <dbReference type="ARBA" id="ARBA00022963"/>
    </source>
</evidence>